<feature type="compositionally biased region" description="Low complexity" evidence="1">
    <location>
        <begin position="103"/>
        <end position="116"/>
    </location>
</feature>
<feature type="region of interest" description="Disordered" evidence="1">
    <location>
        <begin position="1"/>
        <end position="33"/>
    </location>
</feature>
<proteinExistence type="predicted"/>
<protein>
    <recommendedName>
        <fullName evidence="2">DUF7924 domain-containing protein</fullName>
    </recommendedName>
</protein>
<comment type="caution">
    <text evidence="3">The sequence shown here is derived from an EMBL/GenBank/DDBJ whole genome shotgun (WGS) entry which is preliminary data.</text>
</comment>
<name>A0AAE0J7L4_9PEZI</name>
<keyword evidence="4" id="KW-1185">Reference proteome</keyword>
<dbReference type="RefSeq" id="XP_062677488.1">
    <property type="nucleotide sequence ID" value="XM_062829205.1"/>
</dbReference>
<organism evidence="3 4">
    <name type="scientific">Neurospora tetraspora</name>
    <dbReference type="NCBI Taxonomy" id="94610"/>
    <lineage>
        <taxon>Eukaryota</taxon>
        <taxon>Fungi</taxon>
        <taxon>Dikarya</taxon>
        <taxon>Ascomycota</taxon>
        <taxon>Pezizomycotina</taxon>
        <taxon>Sordariomycetes</taxon>
        <taxon>Sordariomycetidae</taxon>
        <taxon>Sordariales</taxon>
        <taxon>Sordariaceae</taxon>
        <taxon>Neurospora</taxon>
    </lineage>
</organism>
<dbReference type="Pfam" id="PF25545">
    <property type="entry name" value="DUF7924"/>
    <property type="match status" value="1"/>
</dbReference>
<feature type="compositionally biased region" description="Basic and acidic residues" evidence="1">
    <location>
        <begin position="87"/>
        <end position="98"/>
    </location>
</feature>
<evidence type="ECO:0000256" key="1">
    <source>
        <dbReference type="SAM" id="MobiDB-lite"/>
    </source>
</evidence>
<feature type="region of interest" description="Disordered" evidence="1">
    <location>
        <begin position="86"/>
        <end position="135"/>
    </location>
</feature>
<feature type="compositionally biased region" description="Low complexity" evidence="1">
    <location>
        <begin position="124"/>
        <end position="135"/>
    </location>
</feature>
<sequence>MANAHNRKRAPADDVSQEHRPYKKIKSRGRLYGPSNFPPEFWDNLSKVPLTRRALRELDRRNSTRPAPGPAAPAVYTTDLARFARHGGPDLRRLRGCPEPKGAVRTMASSRSTSSSRRTKSAKSTKATDVASKTKPTSAYDDAFELHAIDNGIYPEGYEHPDGRRTPEPNNIDQLLLELAATRASLSPSQFPDSAFRDFKKKHKTASESTVKYNIIPIIAGNTNIPNKRDLHFTNIQSITGGLTVKAVPDFFDGARLGDVHPKIRNEGEEGNLNKLIIPTKHTSAPVVPNFFLEIKAPKGGADVAQRQALHDGAIGSRAMHALMNYGKEEPAYDSNAYTYSSTYHAGTGTLQLYAHHVTPPAVPRGRPEYHMTQVKAFAMTNDLNIFVQGATAFRNARDHAQRHRGSFIQAANARARQSDVETSPEAEITVVIADKNEESTDEFVDCEDYHGSQAVGTEDYTAPEDVEEPALPQDLCAEDEEPSQGLFVSLRPQVNFPRRFYI</sequence>
<evidence type="ECO:0000313" key="4">
    <source>
        <dbReference type="Proteomes" id="UP001278500"/>
    </source>
</evidence>
<reference evidence="3" key="2">
    <citation type="submission" date="2023-06" db="EMBL/GenBank/DDBJ databases">
        <authorList>
            <consortium name="Lawrence Berkeley National Laboratory"/>
            <person name="Haridas S."/>
            <person name="Hensen N."/>
            <person name="Bonometti L."/>
            <person name="Westerberg I."/>
            <person name="Brannstrom I.O."/>
            <person name="Guillou S."/>
            <person name="Cros-Aarteil S."/>
            <person name="Calhoun S."/>
            <person name="Kuo A."/>
            <person name="Mondo S."/>
            <person name="Pangilinan J."/>
            <person name="Riley R."/>
            <person name="Labutti K."/>
            <person name="Andreopoulos B."/>
            <person name="Lipzen A."/>
            <person name="Chen C."/>
            <person name="Yanf M."/>
            <person name="Daum C."/>
            <person name="Ng V."/>
            <person name="Clum A."/>
            <person name="Steindorff A."/>
            <person name="Ohm R."/>
            <person name="Martin F."/>
            <person name="Silar P."/>
            <person name="Natvig D."/>
            <person name="Lalanne C."/>
            <person name="Gautier V."/>
            <person name="Ament-Velasquez S.L."/>
            <person name="Kruys A."/>
            <person name="Hutchinson M.I."/>
            <person name="Powell A.J."/>
            <person name="Barry K."/>
            <person name="Miller A.N."/>
            <person name="Grigoriev I.V."/>
            <person name="Debuchy R."/>
            <person name="Gladieux P."/>
            <person name="Thoren M.H."/>
            <person name="Johannesson H."/>
        </authorList>
    </citation>
    <scope>NUCLEOTIDE SEQUENCE</scope>
    <source>
        <strain evidence="3">CBS 560.94</strain>
    </source>
</reference>
<dbReference type="AlphaFoldDB" id="A0AAE0J7L4"/>
<dbReference type="Proteomes" id="UP001278500">
    <property type="component" value="Unassembled WGS sequence"/>
</dbReference>
<dbReference type="InterPro" id="IPR057684">
    <property type="entry name" value="DUF7924"/>
</dbReference>
<dbReference type="GeneID" id="87866359"/>
<accession>A0AAE0J7L4</accession>
<gene>
    <name evidence="3" type="ORF">B0H65DRAFT_542475</name>
</gene>
<evidence type="ECO:0000313" key="3">
    <source>
        <dbReference type="EMBL" id="KAK3338037.1"/>
    </source>
</evidence>
<reference evidence="3" key="1">
    <citation type="journal article" date="2023" name="Mol. Phylogenet. Evol.">
        <title>Genome-scale phylogeny and comparative genomics of the fungal order Sordariales.</title>
        <authorList>
            <person name="Hensen N."/>
            <person name="Bonometti L."/>
            <person name="Westerberg I."/>
            <person name="Brannstrom I.O."/>
            <person name="Guillou S."/>
            <person name="Cros-Aarteil S."/>
            <person name="Calhoun S."/>
            <person name="Haridas S."/>
            <person name="Kuo A."/>
            <person name="Mondo S."/>
            <person name="Pangilinan J."/>
            <person name="Riley R."/>
            <person name="LaButti K."/>
            <person name="Andreopoulos B."/>
            <person name="Lipzen A."/>
            <person name="Chen C."/>
            <person name="Yan M."/>
            <person name="Daum C."/>
            <person name="Ng V."/>
            <person name="Clum A."/>
            <person name="Steindorff A."/>
            <person name="Ohm R.A."/>
            <person name="Martin F."/>
            <person name="Silar P."/>
            <person name="Natvig D.O."/>
            <person name="Lalanne C."/>
            <person name="Gautier V."/>
            <person name="Ament-Velasquez S.L."/>
            <person name="Kruys A."/>
            <person name="Hutchinson M.I."/>
            <person name="Powell A.J."/>
            <person name="Barry K."/>
            <person name="Miller A.N."/>
            <person name="Grigoriev I.V."/>
            <person name="Debuchy R."/>
            <person name="Gladieux P."/>
            <person name="Hiltunen Thoren M."/>
            <person name="Johannesson H."/>
        </authorList>
    </citation>
    <scope>NUCLEOTIDE SEQUENCE</scope>
    <source>
        <strain evidence="3">CBS 560.94</strain>
    </source>
</reference>
<feature type="domain" description="DUF7924" evidence="2">
    <location>
        <begin position="280"/>
        <end position="402"/>
    </location>
</feature>
<feature type="compositionally biased region" description="Basic and acidic residues" evidence="1">
    <location>
        <begin position="10"/>
        <end position="20"/>
    </location>
</feature>
<evidence type="ECO:0000259" key="2">
    <source>
        <dbReference type="Pfam" id="PF25545"/>
    </source>
</evidence>
<dbReference type="EMBL" id="JAUEPP010000008">
    <property type="protein sequence ID" value="KAK3338037.1"/>
    <property type="molecule type" value="Genomic_DNA"/>
</dbReference>